<reference evidence="1 2" key="1">
    <citation type="submission" date="2019-12" db="EMBL/GenBank/DDBJ databases">
        <title>Genomic-based taxomic classification of the family Erythrobacteraceae.</title>
        <authorList>
            <person name="Xu L."/>
        </authorList>
    </citation>
    <scope>NUCLEOTIDE SEQUENCE [LARGE SCALE GENOMIC DNA]</scope>
    <source>
        <strain evidence="1 2">MCCC 1K01500</strain>
    </source>
</reference>
<dbReference type="PROSITE" id="PS51257">
    <property type="entry name" value="PROKAR_LIPOPROTEIN"/>
    <property type="match status" value="1"/>
</dbReference>
<evidence type="ECO:0000313" key="2">
    <source>
        <dbReference type="Proteomes" id="UP000433652"/>
    </source>
</evidence>
<accession>A0A6I4SSM3</accession>
<keyword evidence="2" id="KW-1185">Reference proteome</keyword>
<dbReference type="OrthoDB" id="7504757at2"/>
<dbReference type="Proteomes" id="UP000433652">
    <property type="component" value="Unassembled WGS sequence"/>
</dbReference>
<organism evidence="1 2">
    <name type="scientific">Croceibacterium salegens</name>
    <dbReference type="NCBI Taxonomy" id="1737568"/>
    <lineage>
        <taxon>Bacteria</taxon>
        <taxon>Pseudomonadati</taxon>
        <taxon>Pseudomonadota</taxon>
        <taxon>Alphaproteobacteria</taxon>
        <taxon>Sphingomonadales</taxon>
        <taxon>Erythrobacteraceae</taxon>
        <taxon>Croceibacterium</taxon>
    </lineage>
</organism>
<dbReference type="AlphaFoldDB" id="A0A6I4SSM3"/>
<dbReference type="EMBL" id="WTYM01000030">
    <property type="protein sequence ID" value="MXO58883.1"/>
    <property type="molecule type" value="Genomic_DNA"/>
</dbReference>
<dbReference type="RefSeq" id="WP_159792747.1">
    <property type="nucleotide sequence ID" value="NZ_WTYM01000030.1"/>
</dbReference>
<evidence type="ECO:0008006" key="3">
    <source>
        <dbReference type="Google" id="ProtNLM"/>
    </source>
</evidence>
<proteinExistence type="predicted"/>
<comment type="caution">
    <text evidence="1">The sequence shown here is derived from an EMBL/GenBank/DDBJ whole genome shotgun (WGS) entry which is preliminary data.</text>
</comment>
<protein>
    <recommendedName>
        <fullName evidence="3">Lipoprotein</fullName>
    </recommendedName>
</protein>
<evidence type="ECO:0000313" key="1">
    <source>
        <dbReference type="EMBL" id="MXO58883.1"/>
    </source>
</evidence>
<name>A0A6I4SSM3_9SPHN</name>
<sequence>MRIAALVVLPLLAACGGDPVEDAEAPARALVLQPIGYPEIEANDLHGPNCSYASGKSMAPVVMAFGDEAVMKIDGEIHRFPLDPQCKEVRNGTGSRYLADDRVLDLAVEGEGPTFDGSVKLSTGSGKVLYETSGAVQCGD</sequence>
<gene>
    <name evidence="1" type="ORF">GRI89_04925</name>
</gene>